<keyword evidence="1" id="KW-0805">Transcription regulation</keyword>
<evidence type="ECO:0000313" key="5">
    <source>
        <dbReference type="EMBL" id="MCW3806358.1"/>
    </source>
</evidence>
<comment type="caution">
    <text evidence="5">The sequence shown here is derived from an EMBL/GenBank/DDBJ whole genome shotgun (WGS) entry which is preliminary data.</text>
</comment>
<gene>
    <name evidence="5" type="ORF">OM074_12055</name>
</gene>
<accession>A0AAE3MEA7</accession>
<evidence type="ECO:0000256" key="3">
    <source>
        <dbReference type="ARBA" id="ARBA00023163"/>
    </source>
</evidence>
<keyword evidence="2" id="KW-0238">DNA-binding</keyword>
<evidence type="ECO:0000259" key="4">
    <source>
        <dbReference type="PROSITE" id="PS50995"/>
    </source>
</evidence>
<dbReference type="SMART" id="SM00347">
    <property type="entry name" value="HTH_MARR"/>
    <property type="match status" value="1"/>
</dbReference>
<dbReference type="PRINTS" id="PR00598">
    <property type="entry name" value="HTHMARR"/>
</dbReference>
<dbReference type="AlphaFoldDB" id="A0AAE3MEA7"/>
<reference evidence="5" key="1">
    <citation type="submission" date="2022-10" db="EMBL/GenBank/DDBJ databases">
        <authorList>
            <person name="Yu W.X."/>
        </authorList>
    </citation>
    <scope>NUCLEOTIDE SEQUENCE</scope>
    <source>
        <strain evidence="5">D04</strain>
    </source>
</reference>
<name>A0AAE3MEA7_9BACT</name>
<organism evidence="5 6">
    <name type="scientific">Plebeiibacterium marinum</name>
    <dbReference type="NCBI Taxonomy" id="2992111"/>
    <lineage>
        <taxon>Bacteria</taxon>
        <taxon>Pseudomonadati</taxon>
        <taxon>Bacteroidota</taxon>
        <taxon>Bacteroidia</taxon>
        <taxon>Marinilabiliales</taxon>
        <taxon>Marinilabiliaceae</taxon>
        <taxon>Plebeiibacterium</taxon>
    </lineage>
</organism>
<dbReference type="GO" id="GO:0003700">
    <property type="term" value="F:DNA-binding transcription factor activity"/>
    <property type="evidence" value="ECO:0007669"/>
    <property type="project" value="InterPro"/>
</dbReference>
<dbReference type="PROSITE" id="PS50995">
    <property type="entry name" value="HTH_MARR_2"/>
    <property type="match status" value="1"/>
</dbReference>
<evidence type="ECO:0000256" key="2">
    <source>
        <dbReference type="ARBA" id="ARBA00023125"/>
    </source>
</evidence>
<sequence>MKLNVKPLGMTIGSIKGVFPKLMADMLKQKGIEYSFDQMVVLLVVKYCVKTAPVQQDIAEIMKKDKSVVLRMIDVLEKDGLLIRSTDPNDRRRNIITLTEKGYEYTELFTECDQEITINLMEGLNETDVAVFFKVFDHIQNKLGLK</sequence>
<dbReference type="PANTHER" id="PTHR42756">
    <property type="entry name" value="TRANSCRIPTIONAL REGULATOR, MARR"/>
    <property type="match status" value="1"/>
</dbReference>
<keyword evidence="3" id="KW-0804">Transcription</keyword>
<proteinExistence type="predicted"/>
<dbReference type="Proteomes" id="UP001207408">
    <property type="component" value="Unassembled WGS sequence"/>
</dbReference>
<dbReference type="InterPro" id="IPR036388">
    <property type="entry name" value="WH-like_DNA-bd_sf"/>
</dbReference>
<dbReference type="Pfam" id="PF01047">
    <property type="entry name" value="MarR"/>
    <property type="match status" value="1"/>
</dbReference>
<dbReference type="GO" id="GO:0003677">
    <property type="term" value="F:DNA binding"/>
    <property type="evidence" value="ECO:0007669"/>
    <property type="project" value="UniProtKB-KW"/>
</dbReference>
<dbReference type="InterPro" id="IPR000835">
    <property type="entry name" value="HTH_MarR-typ"/>
</dbReference>
<evidence type="ECO:0000256" key="1">
    <source>
        <dbReference type="ARBA" id="ARBA00023015"/>
    </source>
</evidence>
<dbReference type="PANTHER" id="PTHR42756:SF1">
    <property type="entry name" value="TRANSCRIPTIONAL REPRESSOR OF EMRAB OPERON"/>
    <property type="match status" value="1"/>
</dbReference>
<protein>
    <submittedName>
        <fullName evidence="5">MarR family transcriptional regulator</fullName>
    </submittedName>
</protein>
<dbReference type="InterPro" id="IPR036390">
    <property type="entry name" value="WH_DNA-bd_sf"/>
</dbReference>
<evidence type="ECO:0000313" key="6">
    <source>
        <dbReference type="Proteomes" id="UP001207408"/>
    </source>
</evidence>
<dbReference type="SUPFAM" id="SSF46785">
    <property type="entry name" value="Winged helix' DNA-binding domain"/>
    <property type="match status" value="1"/>
</dbReference>
<dbReference type="EMBL" id="JAPDPI010000023">
    <property type="protein sequence ID" value="MCW3806358.1"/>
    <property type="molecule type" value="Genomic_DNA"/>
</dbReference>
<feature type="domain" description="HTH marR-type" evidence="4">
    <location>
        <begin position="1"/>
        <end position="141"/>
    </location>
</feature>
<keyword evidence="6" id="KW-1185">Reference proteome</keyword>
<dbReference type="Gene3D" id="1.10.10.10">
    <property type="entry name" value="Winged helix-like DNA-binding domain superfamily/Winged helix DNA-binding domain"/>
    <property type="match status" value="1"/>
</dbReference>
<dbReference type="RefSeq" id="WP_301199729.1">
    <property type="nucleotide sequence ID" value="NZ_JAPDPI010000023.1"/>
</dbReference>